<dbReference type="CDD" id="cd03224">
    <property type="entry name" value="ABC_TM1139_LivF_branched"/>
    <property type="match status" value="1"/>
</dbReference>
<evidence type="ECO:0000256" key="4">
    <source>
        <dbReference type="ARBA" id="ARBA00022840"/>
    </source>
</evidence>
<reference evidence="7 8" key="1">
    <citation type="submission" date="2021-06" db="EMBL/GenBank/DDBJ databases">
        <authorList>
            <person name="Grouzdev D.S."/>
            <person name="Koziaeva V."/>
        </authorList>
    </citation>
    <scope>NUCLEOTIDE SEQUENCE [LARGE SCALE GENOMIC DNA]</scope>
    <source>
        <strain evidence="7 8">22</strain>
    </source>
</reference>
<dbReference type="SUPFAM" id="SSF52540">
    <property type="entry name" value="P-loop containing nucleoside triphosphate hydrolases"/>
    <property type="match status" value="1"/>
</dbReference>
<evidence type="ECO:0000259" key="6">
    <source>
        <dbReference type="PROSITE" id="PS50893"/>
    </source>
</evidence>
<evidence type="ECO:0000256" key="1">
    <source>
        <dbReference type="ARBA" id="ARBA00005417"/>
    </source>
</evidence>
<dbReference type="PANTHER" id="PTHR43820:SF4">
    <property type="entry name" value="HIGH-AFFINITY BRANCHED-CHAIN AMINO ACID TRANSPORT ATP-BINDING PROTEIN LIVF"/>
    <property type="match status" value="1"/>
</dbReference>
<dbReference type="Gene3D" id="3.40.50.300">
    <property type="entry name" value="P-loop containing nucleotide triphosphate hydrolases"/>
    <property type="match status" value="1"/>
</dbReference>
<dbReference type="InterPro" id="IPR017871">
    <property type="entry name" value="ABC_transporter-like_CS"/>
</dbReference>
<dbReference type="InterPro" id="IPR003439">
    <property type="entry name" value="ABC_transporter-like_ATP-bd"/>
</dbReference>
<evidence type="ECO:0000256" key="5">
    <source>
        <dbReference type="ARBA" id="ARBA00022970"/>
    </source>
</evidence>
<dbReference type="PROSITE" id="PS50893">
    <property type="entry name" value="ABC_TRANSPORTER_2"/>
    <property type="match status" value="1"/>
</dbReference>
<keyword evidence="5" id="KW-0029">Amino-acid transport</keyword>
<evidence type="ECO:0000313" key="8">
    <source>
        <dbReference type="Proteomes" id="UP000766595"/>
    </source>
</evidence>
<dbReference type="GO" id="GO:0005524">
    <property type="term" value="F:ATP binding"/>
    <property type="evidence" value="ECO:0007669"/>
    <property type="project" value="UniProtKB-KW"/>
</dbReference>
<accession>A0A947GE62</accession>
<keyword evidence="3" id="KW-0547">Nucleotide-binding</keyword>
<comment type="similarity">
    <text evidence="1">Belongs to the ABC transporter superfamily.</text>
</comment>
<keyword evidence="4 7" id="KW-0067">ATP-binding</keyword>
<sequence length="236" mass="25339">MADLLEIRGISASYGRIQAIAGVNLSVPDGAVVALLGANGAGKTTTLNAVSRLVPVTAGSILFEGRPIERASSHAVVRAGISQVPEGREVFRDMSVRENLEMGAYGRSDRTGIRQDIDRAFDYFPILKERLQQKAGTLSGGEQQMLVIARALMARPRLLLLDEPSLGLSPVLVEKIFAIIRRLNADGLGILLVEQNASVALAASSYAYILENGEVAVEGRSADLRHDDSVRRTYIG</sequence>
<feature type="domain" description="ABC transporter" evidence="6">
    <location>
        <begin position="5"/>
        <end position="235"/>
    </location>
</feature>
<protein>
    <submittedName>
        <fullName evidence="7">ABC transporter ATP-binding protein</fullName>
    </submittedName>
</protein>
<dbReference type="InterPro" id="IPR052156">
    <property type="entry name" value="BCAA_Transport_ATP-bd_LivF"/>
</dbReference>
<dbReference type="PIRSF" id="PIRSF039137">
    <property type="entry name" value="ABC_branched_ATPase"/>
    <property type="match status" value="1"/>
</dbReference>
<keyword evidence="8" id="KW-1185">Reference proteome</keyword>
<dbReference type="AlphaFoldDB" id="A0A947GE62"/>
<organism evidence="7 8">
    <name type="scientific">Prosthecodimorpha staleyi</name>
    <dbReference type="NCBI Taxonomy" id="2840188"/>
    <lineage>
        <taxon>Bacteria</taxon>
        <taxon>Pseudomonadati</taxon>
        <taxon>Pseudomonadota</taxon>
        <taxon>Alphaproteobacteria</taxon>
        <taxon>Hyphomicrobiales</taxon>
        <taxon>Ancalomicrobiaceae</taxon>
        <taxon>Prosthecodimorpha</taxon>
    </lineage>
</organism>
<dbReference type="Proteomes" id="UP000766595">
    <property type="component" value="Unassembled WGS sequence"/>
</dbReference>
<dbReference type="SMART" id="SM00382">
    <property type="entry name" value="AAA"/>
    <property type="match status" value="1"/>
</dbReference>
<name>A0A947GE62_9HYPH</name>
<dbReference type="InterPro" id="IPR030660">
    <property type="entry name" value="ABC_branched_ATPase_LivF/BraG"/>
</dbReference>
<dbReference type="InterPro" id="IPR027417">
    <property type="entry name" value="P-loop_NTPase"/>
</dbReference>
<proteinExistence type="inferred from homology"/>
<dbReference type="RefSeq" id="WP_261970080.1">
    <property type="nucleotide sequence ID" value="NZ_JAHHZF010000009.1"/>
</dbReference>
<dbReference type="EMBL" id="JAHHZF010000009">
    <property type="protein sequence ID" value="MBT9291542.1"/>
    <property type="molecule type" value="Genomic_DNA"/>
</dbReference>
<evidence type="ECO:0000256" key="3">
    <source>
        <dbReference type="ARBA" id="ARBA00022741"/>
    </source>
</evidence>
<dbReference type="InterPro" id="IPR003593">
    <property type="entry name" value="AAA+_ATPase"/>
</dbReference>
<dbReference type="GO" id="GO:0015807">
    <property type="term" value="P:L-amino acid transport"/>
    <property type="evidence" value="ECO:0007669"/>
    <property type="project" value="TreeGrafter"/>
</dbReference>
<comment type="caution">
    <text evidence="7">The sequence shown here is derived from an EMBL/GenBank/DDBJ whole genome shotgun (WGS) entry which is preliminary data.</text>
</comment>
<gene>
    <name evidence="7" type="ORF">KL771_18900</name>
</gene>
<dbReference type="GO" id="GO:0015658">
    <property type="term" value="F:branched-chain amino acid transmembrane transporter activity"/>
    <property type="evidence" value="ECO:0007669"/>
    <property type="project" value="InterPro"/>
</dbReference>
<dbReference type="Pfam" id="PF00005">
    <property type="entry name" value="ABC_tran"/>
    <property type="match status" value="1"/>
</dbReference>
<evidence type="ECO:0000256" key="2">
    <source>
        <dbReference type="ARBA" id="ARBA00022448"/>
    </source>
</evidence>
<keyword evidence="2" id="KW-0813">Transport</keyword>
<dbReference type="GO" id="GO:0016887">
    <property type="term" value="F:ATP hydrolysis activity"/>
    <property type="evidence" value="ECO:0007669"/>
    <property type="project" value="InterPro"/>
</dbReference>
<dbReference type="PROSITE" id="PS00211">
    <property type="entry name" value="ABC_TRANSPORTER_1"/>
    <property type="match status" value="1"/>
</dbReference>
<dbReference type="PANTHER" id="PTHR43820">
    <property type="entry name" value="HIGH-AFFINITY BRANCHED-CHAIN AMINO ACID TRANSPORT ATP-BINDING PROTEIN LIVF"/>
    <property type="match status" value="1"/>
</dbReference>
<evidence type="ECO:0000313" key="7">
    <source>
        <dbReference type="EMBL" id="MBT9291542.1"/>
    </source>
</evidence>